<dbReference type="Proteomes" id="UP000707206">
    <property type="component" value="Unassembled WGS sequence"/>
</dbReference>
<evidence type="ECO:0000313" key="2">
    <source>
        <dbReference type="Proteomes" id="UP000707206"/>
    </source>
</evidence>
<reference evidence="1" key="1">
    <citation type="submission" date="2019-07" db="EMBL/GenBank/DDBJ databases">
        <authorList>
            <person name="De-Chao Zhang Q."/>
        </authorList>
    </citation>
    <scope>NUCLEOTIDE SEQUENCE</scope>
    <source>
        <strain evidence="1">TP-CH-4</strain>
    </source>
</reference>
<evidence type="ECO:0000313" key="1">
    <source>
        <dbReference type="EMBL" id="NHF58164.1"/>
    </source>
</evidence>
<accession>A0A967AQ58</accession>
<protein>
    <submittedName>
        <fullName evidence="1">Uncharacterized protein</fullName>
    </submittedName>
</protein>
<name>A0A967AQ58_9FLAO</name>
<keyword evidence="2" id="KW-1185">Reference proteome</keyword>
<dbReference type="AlphaFoldDB" id="A0A967AQ58"/>
<gene>
    <name evidence="1" type="ORF">FK220_002345</name>
</gene>
<sequence>MKHSISVLMLAFLLLNCKEEIDTTFLITDTKVGVLEKESLARDIDLIYAQDSVVKDTLRLGLGNKAKKIRIYEKGGTHLLTLTPSADSIPTIENVRFEDDRYKTGKGININSTFKDIKDAYTIKKVITSRNNVLVLVKESNVYFTISKEELPSSLRYASSVNIEAVQIPDKAKIKYMMLGWD</sequence>
<comment type="caution">
    <text evidence="1">The sequence shown here is derived from an EMBL/GenBank/DDBJ whole genome shotgun (WGS) entry which is preliminary data.</text>
</comment>
<dbReference type="EMBL" id="VIKU02000001">
    <property type="protein sequence ID" value="NHF58164.1"/>
    <property type="molecule type" value="Genomic_DNA"/>
</dbReference>
<dbReference type="RefSeq" id="WP_152572669.1">
    <property type="nucleotide sequence ID" value="NZ_VIKU02000001.1"/>
</dbReference>
<reference evidence="1" key="2">
    <citation type="submission" date="2020-03" db="EMBL/GenBank/DDBJ databases">
        <title>Flavobacteriaceae bacterium strain TP-CH-4, a member of the family Flavobacteriaceae isolated from a deep-sea seamount.</title>
        <authorList>
            <person name="Zhang D.-C."/>
        </authorList>
    </citation>
    <scope>NUCLEOTIDE SEQUENCE</scope>
    <source>
        <strain evidence="1">TP-CH-4</strain>
    </source>
</reference>
<proteinExistence type="predicted"/>
<organism evidence="1 2">
    <name type="scientific">Pelagihabitans pacificus</name>
    <dbReference type="NCBI Taxonomy" id="2696054"/>
    <lineage>
        <taxon>Bacteria</taxon>
        <taxon>Pseudomonadati</taxon>
        <taxon>Bacteroidota</taxon>
        <taxon>Flavobacteriia</taxon>
        <taxon>Flavobacteriales</taxon>
        <taxon>Flavobacteriaceae</taxon>
        <taxon>Pelagihabitans</taxon>
    </lineage>
</organism>